<evidence type="ECO:0000256" key="3">
    <source>
        <dbReference type="ARBA" id="ARBA00022692"/>
    </source>
</evidence>
<evidence type="ECO:0000256" key="1">
    <source>
        <dbReference type="ARBA" id="ARBA00004141"/>
    </source>
</evidence>
<dbReference type="PANTHER" id="PTHR22911">
    <property type="entry name" value="ACYL-MALONYL CONDENSING ENZYME-RELATED"/>
    <property type="match status" value="1"/>
</dbReference>
<evidence type="ECO:0000313" key="9">
    <source>
        <dbReference type="Proteomes" id="UP000036771"/>
    </source>
</evidence>
<name>A0A0K8MDH6_9PROT</name>
<evidence type="ECO:0000256" key="6">
    <source>
        <dbReference type="SAM" id="Phobius"/>
    </source>
</evidence>
<feature type="transmembrane region" description="Helical" evidence="6">
    <location>
        <begin position="49"/>
        <end position="69"/>
    </location>
</feature>
<gene>
    <name evidence="8" type="primary">ribN_2</name>
    <name evidence="8" type="ORF">Cva_01169</name>
</gene>
<evidence type="ECO:0000256" key="2">
    <source>
        <dbReference type="ARBA" id="ARBA00009853"/>
    </source>
</evidence>
<keyword evidence="3 6" id="KW-0812">Transmembrane</keyword>
<feature type="transmembrane region" description="Helical" evidence="6">
    <location>
        <begin position="107"/>
        <end position="128"/>
    </location>
</feature>
<dbReference type="Gene3D" id="1.10.3730.20">
    <property type="match status" value="1"/>
</dbReference>
<evidence type="ECO:0000256" key="5">
    <source>
        <dbReference type="ARBA" id="ARBA00023136"/>
    </source>
</evidence>
<feature type="transmembrane region" description="Helical" evidence="6">
    <location>
        <begin position="199"/>
        <end position="221"/>
    </location>
</feature>
<feature type="transmembrane region" description="Helical" evidence="6">
    <location>
        <begin position="256"/>
        <end position="277"/>
    </location>
</feature>
<dbReference type="GO" id="GO:0016020">
    <property type="term" value="C:membrane"/>
    <property type="evidence" value="ECO:0007669"/>
    <property type="project" value="UniProtKB-SubCell"/>
</dbReference>
<keyword evidence="5 6" id="KW-0472">Membrane</keyword>
<comment type="subcellular location">
    <subcellularLocation>
        <location evidence="1">Membrane</location>
        <topology evidence="1">Multi-pass membrane protein</topology>
    </subcellularLocation>
</comment>
<comment type="similarity">
    <text evidence="2">Belongs to the drug/metabolite transporter (DMT) superfamily. 10 TMS drug/metabolite exporter (DME) (TC 2.A.7.3) family.</text>
</comment>
<feature type="domain" description="EamA" evidence="7">
    <location>
        <begin position="16"/>
        <end position="152"/>
    </location>
</feature>
<dbReference type="PANTHER" id="PTHR22911:SF6">
    <property type="entry name" value="SOLUTE CARRIER FAMILY 35 MEMBER G1"/>
    <property type="match status" value="1"/>
</dbReference>
<feature type="transmembrane region" description="Helical" evidence="6">
    <location>
        <begin position="135"/>
        <end position="154"/>
    </location>
</feature>
<dbReference type="InterPro" id="IPR037185">
    <property type="entry name" value="EmrE-like"/>
</dbReference>
<keyword evidence="9" id="KW-1185">Reference proteome</keyword>
<reference evidence="8 9" key="1">
    <citation type="submission" date="2015-03" db="EMBL/GenBank/DDBJ databases">
        <title>Caedibacter varicaedens, whole genome shotgun sequence.</title>
        <authorList>
            <person name="Suzuki H."/>
            <person name="Dapper A.L."/>
            <person name="Gibson A.K."/>
            <person name="Jackson C."/>
            <person name="Lee H."/>
            <person name="Pejaver V.R."/>
            <person name="Doak T."/>
            <person name="Lynch M."/>
        </authorList>
    </citation>
    <scope>NUCLEOTIDE SEQUENCE [LARGE SCALE GENOMIC DNA]</scope>
</reference>
<dbReference type="STRING" id="1629334.Cva_01169"/>
<feature type="transmembrane region" description="Helical" evidence="6">
    <location>
        <begin position="81"/>
        <end position="101"/>
    </location>
</feature>
<protein>
    <submittedName>
        <fullName evidence="8">Riboflavin transporter</fullName>
    </submittedName>
</protein>
<proteinExistence type="inferred from homology"/>
<dbReference type="Pfam" id="PF00892">
    <property type="entry name" value="EamA"/>
    <property type="match status" value="1"/>
</dbReference>
<dbReference type="InterPro" id="IPR000620">
    <property type="entry name" value="EamA_dom"/>
</dbReference>
<dbReference type="SUPFAM" id="SSF103481">
    <property type="entry name" value="Multidrug resistance efflux transporter EmrE"/>
    <property type="match status" value="2"/>
</dbReference>
<evidence type="ECO:0000259" key="7">
    <source>
        <dbReference type="Pfam" id="PF00892"/>
    </source>
</evidence>
<sequence>MIFSKRTSSISLHWQGAIWKILACFFFAANNGVVKLLSQASAAGPALSSYQIAFLQNFIGFIIMLPFILPKGKQKLKIVYPSLHFYRVLTAVAGIVLWYMALSHMQMAEAVALSFTGPIFTVIGAHFYLRERIGFYRSIGIILGILGAFVITRPDRALWGGGESSLSWIVLLPLGSAIGLAAAKLLGRELGAKGESAENLTFYLLLFMAPLSLIPALAVWIMPAPEQWYWVILLGALSASAHYSTSHAYKAAEVTFLAPFGFARLMFTAAIGFVAFAEIPNSLSLWIGTGVIIIGTLCLTLEKNSLFLRPKGMRETSPYLSKS</sequence>
<feature type="transmembrane region" description="Helical" evidence="6">
    <location>
        <begin position="166"/>
        <end position="187"/>
    </location>
</feature>
<dbReference type="Proteomes" id="UP000036771">
    <property type="component" value="Unassembled WGS sequence"/>
</dbReference>
<evidence type="ECO:0000313" key="8">
    <source>
        <dbReference type="EMBL" id="GAO98507.1"/>
    </source>
</evidence>
<accession>A0A0K8MDH6</accession>
<organism evidence="8 9">
    <name type="scientific">Caedimonas varicaedens</name>
    <dbReference type="NCBI Taxonomy" id="1629334"/>
    <lineage>
        <taxon>Bacteria</taxon>
        <taxon>Pseudomonadati</taxon>
        <taxon>Pseudomonadota</taxon>
        <taxon>Alphaproteobacteria</taxon>
        <taxon>Holosporales</taxon>
        <taxon>Caedimonadaceae</taxon>
        <taxon>Caedimonas</taxon>
    </lineage>
</organism>
<dbReference type="OrthoDB" id="9812899at2"/>
<feature type="transmembrane region" description="Helical" evidence="6">
    <location>
        <begin position="227"/>
        <end position="244"/>
    </location>
</feature>
<dbReference type="AlphaFoldDB" id="A0A0K8MDH6"/>
<feature type="transmembrane region" description="Helical" evidence="6">
    <location>
        <begin position="283"/>
        <end position="301"/>
    </location>
</feature>
<dbReference type="EMBL" id="BBVC01000064">
    <property type="protein sequence ID" value="GAO98507.1"/>
    <property type="molecule type" value="Genomic_DNA"/>
</dbReference>
<comment type="caution">
    <text evidence="8">The sequence shown here is derived from an EMBL/GenBank/DDBJ whole genome shotgun (WGS) entry which is preliminary data.</text>
</comment>
<evidence type="ECO:0000256" key="4">
    <source>
        <dbReference type="ARBA" id="ARBA00022989"/>
    </source>
</evidence>
<keyword evidence="4 6" id="KW-1133">Transmembrane helix</keyword>